<dbReference type="PROSITE" id="PS50935">
    <property type="entry name" value="SSB"/>
    <property type="match status" value="1"/>
</dbReference>
<dbReference type="AlphaFoldDB" id="A0A2W7G519"/>
<dbReference type="EMBL" id="QKUB01000016">
    <property type="protein sequence ID" value="PZV98697.1"/>
    <property type="molecule type" value="Genomic_DNA"/>
</dbReference>
<dbReference type="InterPro" id="IPR000424">
    <property type="entry name" value="Primosome_PriB/ssb"/>
</dbReference>
<protein>
    <recommendedName>
        <fullName evidence="4">Single-stranded DNA-binding protein</fullName>
    </recommendedName>
</protein>
<organism evidence="2 3">
    <name type="scientific">Metamycoplasma auris</name>
    <dbReference type="NCBI Taxonomy" id="51363"/>
    <lineage>
        <taxon>Bacteria</taxon>
        <taxon>Bacillati</taxon>
        <taxon>Mycoplasmatota</taxon>
        <taxon>Mycoplasmoidales</taxon>
        <taxon>Metamycoplasmataceae</taxon>
        <taxon>Metamycoplasma</taxon>
    </lineage>
</organism>
<evidence type="ECO:0000313" key="3">
    <source>
        <dbReference type="Proteomes" id="UP000249646"/>
    </source>
</evidence>
<dbReference type="GO" id="GO:0003697">
    <property type="term" value="F:single-stranded DNA binding"/>
    <property type="evidence" value="ECO:0007669"/>
    <property type="project" value="InterPro"/>
</dbReference>
<evidence type="ECO:0000256" key="1">
    <source>
        <dbReference type="PROSITE-ProRule" id="PRU00252"/>
    </source>
</evidence>
<keyword evidence="1" id="KW-0238">DNA-binding</keyword>
<keyword evidence="3" id="KW-1185">Reference proteome</keyword>
<dbReference type="Proteomes" id="UP000249646">
    <property type="component" value="Unassembled WGS sequence"/>
</dbReference>
<comment type="caution">
    <text evidence="2">The sequence shown here is derived from an EMBL/GenBank/DDBJ whole genome shotgun (WGS) entry which is preliminary data.</text>
</comment>
<gene>
    <name evidence="2" type="ORF">BCF89_1165</name>
</gene>
<reference evidence="2 3" key="1">
    <citation type="submission" date="2018-06" db="EMBL/GenBank/DDBJ databases">
        <title>Genomic Encyclopedia of Archaeal and Bacterial Type Strains, Phase II (KMG-II): from individual species to whole genera.</title>
        <authorList>
            <person name="Goeker M."/>
        </authorList>
    </citation>
    <scope>NUCLEOTIDE SEQUENCE [LARGE SCALE GENOMIC DNA]</scope>
    <source>
        <strain evidence="2 3">ATCC 51348</strain>
    </source>
</reference>
<evidence type="ECO:0000313" key="2">
    <source>
        <dbReference type="EMBL" id="PZV98697.1"/>
    </source>
</evidence>
<name>A0A2W7G519_9BACT</name>
<dbReference type="RefSeq" id="WP_111518915.1">
    <property type="nucleotide sequence ID" value="NZ_QKUB01000016.1"/>
</dbReference>
<evidence type="ECO:0008006" key="4">
    <source>
        <dbReference type="Google" id="ProtNLM"/>
    </source>
</evidence>
<proteinExistence type="predicted"/>
<accession>A0A2W7G519</accession>
<sequence>MENNKIQEIFKLSTGEFKQDGYALIGKLDYNDEKLKSALRHVKNSSLNTWEISGEVWSEPKAKLARNGNRYLIFTLKISTYGLFGSFENSLNKNRSQNYYLLCMTFDKDIVKDMTDKFGKGDIAVVNGFLNLETKRDLITKENKEIETVSSTNLLLNLERIRIYKSDGTVIYSDPGVS</sequence>